<accession>A0AAW5ZTX6</accession>
<gene>
    <name evidence="2" type="ORF">LBW59_18965</name>
</gene>
<feature type="compositionally biased region" description="Polar residues" evidence="1">
    <location>
        <begin position="23"/>
        <end position="36"/>
    </location>
</feature>
<dbReference type="Proteomes" id="UP001144050">
    <property type="component" value="Unassembled WGS sequence"/>
</dbReference>
<comment type="caution">
    <text evidence="2">The sequence shown here is derived from an EMBL/GenBank/DDBJ whole genome shotgun (WGS) entry which is preliminary data.</text>
</comment>
<evidence type="ECO:0000313" key="3">
    <source>
        <dbReference type="Proteomes" id="UP001144050"/>
    </source>
</evidence>
<dbReference type="EMBL" id="JAIVFG010000036">
    <property type="protein sequence ID" value="MDB0572848.1"/>
    <property type="molecule type" value="Genomic_DNA"/>
</dbReference>
<dbReference type="AlphaFoldDB" id="A0AAW5ZTX6"/>
<protein>
    <recommendedName>
        <fullName evidence="4">Type III effector protein</fullName>
    </recommendedName>
</protein>
<proteinExistence type="predicted"/>
<reference evidence="2" key="1">
    <citation type="submission" date="2021-09" db="EMBL/GenBank/DDBJ databases">
        <title>Genomic analysis of Ralstonia spp.</title>
        <authorList>
            <person name="Aburjaile F."/>
            <person name="Ariute J.C."/>
            <person name="Pais A.K.L."/>
            <person name="Albuquerque G.M.R."/>
            <person name="Silva A.M.F."/>
            <person name="Brenig B."/>
            <person name="Azevedo V."/>
            <person name="Matiuzzi M."/>
            <person name="Ramos R."/>
            <person name="Goes-Neto A."/>
            <person name="Soares S."/>
            <person name="Iseppon A.M.B."/>
            <person name="Souza E."/>
            <person name="Gama M."/>
        </authorList>
    </citation>
    <scope>NUCLEOTIDE SEQUENCE</scope>
    <source>
        <strain evidence="2">CCRMRs91</strain>
    </source>
</reference>
<feature type="compositionally biased region" description="Low complexity" evidence="1">
    <location>
        <begin position="9"/>
        <end position="19"/>
    </location>
</feature>
<organism evidence="2 3">
    <name type="scientific">Ralstonia solanacearum</name>
    <name type="common">Pseudomonas solanacearum</name>
    <dbReference type="NCBI Taxonomy" id="305"/>
    <lineage>
        <taxon>Bacteria</taxon>
        <taxon>Pseudomonadati</taxon>
        <taxon>Pseudomonadota</taxon>
        <taxon>Betaproteobacteria</taxon>
        <taxon>Burkholderiales</taxon>
        <taxon>Burkholderiaceae</taxon>
        <taxon>Ralstonia</taxon>
        <taxon>Ralstonia solanacearum species complex</taxon>
    </lineage>
</organism>
<evidence type="ECO:0000256" key="1">
    <source>
        <dbReference type="SAM" id="MobiDB-lite"/>
    </source>
</evidence>
<evidence type="ECO:0008006" key="4">
    <source>
        <dbReference type="Google" id="ProtNLM"/>
    </source>
</evidence>
<sequence>MKVNPPASPGASASSPSAAQEAAGTQPSTTESSGSRTHAAGSPLASLAELSQTRRAGAKRPAGDDRAGSSSEPPRKMPRRSVKFALSAQEAAPRRSSSLVRHPATDDEQASINRRIEANQRSFLVRKLEAKQPVVQLLQSELGAEIARHLPAQEQYRLDAALARLPEARYEHARLLPPQMGGAYLNRDEEALALALAETDSHGVPLSADVRLDRASWLLLAGMRASALPNIQLNARMRRAVRQARVTLFQTLDRAGPVAQAEALRRLIGACAYAGSQADVLRWTREALGEQRFYRLPPGERAGALAELAEHLDNAEEIEWERLEDLTDPATRAERERTLEQLHTNGLSSTLPMMLDAARRISPMPSDAADLLLQSVISMVRRSMPDPATQQVMLDLFETLLPHLQGNARTDGGMALMAVLPELPAIADQFRLFYMILRRPPGTPPSENRLSHLDVTGQCELTQAVFSQLVEMGEHVMREAAMKLLDNQLEPGRLDRFPGAALESLLTDAAGLTVPASSRPQLLSIVERALDALPGERIARPLRKLLERAIQPPGEHLDAREAAVWNEISPRLMQAWHHLIPRLPAVQRADELVFAVANVPDLVPSALGQLAAATVDEHRAMLRGIGDPWRTAFADAIVNALVRSPGLLYDALHQALPIVPAGQRATVVASLAATLAWAATAASSPFRDSVALLMEEAGRQLLGAVPHDGLEAVLAAFFRRSELPLLPSLAAQHLRSLNPADEGRVLAALTNEAAWLDPTTRALVFSCVTERLAAHASGRADPFARIAHGLPPDVARTWAAQLQTELDAELGLRLASGPRVAAGATHMERLAAGADPTLELRLASRPGPSEAQGDAWNRYGTAHAMIEALRARYAARYAARHA</sequence>
<evidence type="ECO:0000313" key="2">
    <source>
        <dbReference type="EMBL" id="MDB0572848.1"/>
    </source>
</evidence>
<dbReference type="RefSeq" id="WP_247564560.1">
    <property type="nucleotide sequence ID" value="NZ_JAIVET010000007.1"/>
</dbReference>
<feature type="region of interest" description="Disordered" evidence="1">
    <location>
        <begin position="1"/>
        <end position="109"/>
    </location>
</feature>
<name>A0AAW5ZTX6_RALSL</name>